<dbReference type="InterPro" id="IPR042233">
    <property type="entry name" value="Cell_div_ZapA_N"/>
</dbReference>
<keyword evidence="2" id="KW-0132">Cell division</keyword>
<protein>
    <submittedName>
        <fullName evidence="2">Cell division protein ZapA</fullName>
    </submittedName>
</protein>
<gene>
    <name evidence="2" type="ORF">FHR21_003303</name>
</gene>
<accession>A0A7W9B7Z7</accession>
<feature type="region of interest" description="Disordered" evidence="1">
    <location>
        <begin position="91"/>
        <end position="118"/>
    </location>
</feature>
<keyword evidence="3" id="KW-1185">Reference proteome</keyword>
<evidence type="ECO:0000313" key="2">
    <source>
        <dbReference type="EMBL" id="MBB5707933.1"/>
    </source>
</evidence>
<evidence type="ECO:0000313" key="3">
    <source>
        <dbReference type="Proteomes" id="UP000537161"/>
    </source>
</evidence>
<dbReference type="InterPro" id="IPR036192">
    <property type="entry name" value="Cell_div_ZapA-like_sf"/>
</dbReference>
<dbReference type="RefSeq" id="WP_184100242.1">
    <property type="nucleotide sequence ID" value="NZ_JACIJH010000013.1"/>
</dbReference>
<evidence type="ECO:0000256" key="1">
    <source>
        <dbReference type="SAM" id="MobiDB-lite"/>
    </source>
</evidence>
<feature type="compositionally biased region" description="Low complexity" evidence="1">
    <location>
        <begin position="96"/>
        <end position="109"/>
    </location>
</feature>
<dbReference type="SUPFAM" id="SSF102829">
    <property type="entry name" value="Cell division protein ZapA-like"/>
    <property type="match status" value="1"/>
</dbReference>
<name>A0A7W9B7Z7_9SPHN</name>
<dbReference type="GO" id="GO:0051301">
    <property type="term" value="P:cell division"/>
    <property type="evidence" value="ECO:0007669"/>
    <property type="project" value="UniProtKB-KW"/>
</dbReference>
<reference evidence="2 3" key="1">
    <citation type="submission" date="2020-08" db="EMBL/GenBank/DDBJ databases">
        <title>Genomic Encyclopedia of Type Strains, Phase IV (KMG-IV): sequencing the most valuable type-strain genomes for metagenomic binning, comparative biology and taxonomic classification.</title>
        <authorList>
            <person name="Goeker M."/>
        </authorList>
    </citation>
    <scope>NUCLEOTIDE SEQUENCE [LARGE SCALE GENOMIC DNA]</scope>
    <source>
        <strain evidence="2 3">DSM 27163</strain>
    </source>
</reference>
<sequence length="162" mass="17255">MADVHLNIAGRPYDVHCADGQEEQLRQLAALVDEKARGIQGGTEVRQLLFAALMLADEASEARGKVQKAEPQSDSLRAAVALAESREAAARDELHAAQAREQQALGEARAAAEREAAARAELEKLRQGAPATSASPAGRHDRALMQIADRIEALAVTAEQMA</sequence>
<dbReference type="Proteomes" id="UP000537161">
    <property type="component" value="Unassembled WGS sequence"/>
</dbReference>
<comment type="caution">
    <text evidence="2">The sequence shown here is derived from an EMBL/GenBank/DDBJ whole genome shotgun (WGS) entry which is preliminary data.</text>
</comment>
<dbReference type="Pfam" id="PF05164">
    <property type="entry name" value="ZapA"/>
    <property type="match status" value="1"/>
</dbReference>
<dbReference type="EMBL" id="JACIJH010000013">
    <property type="protein sequence ID" value="MBB5707933.1"/>
    <property type="molecule type" value="Genomic_DNA"/>
</dbReference>
<dbReference type="AlphaFoldDB" id="A0A7W9B7Z7"/>
<keyword evidence="2" id="KW-0131">Cell cycle</keyword>
<proteinExistence type="predicted"/>
<organism evidence="2 3">
    <name type="scientific">Sphingopyxis panaciterrulae</name>
    <dbReference type="NCBI Taxonomy" id="462372"/>
    <lineage>
        <taxon>Bacteria</taxon>
        <taxon>Pseudomonadati</taxon>
        <taxon>Pseudomonadota</taxon>
        <taxon>Alphaproteobacteria</taxon>
        <taxon>Sphingomonadales</taxon>
        <taxon>Sphingomonadaceae</taxon>
        <taxon>Sphingopyxis</taxon>
    </lineage>
</organism>
<dbReference type="Gene3D" id="3.30.160.880">
    <property type="entry name" value="Cell division protein ZapA protomer, N-terminal domain"/>
    <property type="match status" value="1"/>
</dbReference>
<dbReference type="InterPro" id="IPR007838">
    <property type="entry name" value="Cell_div_ZapA-like"/>
</dbReference>